<dbReference type="EMBL" id="JABSTU010000011">
    <property type="protein sequence ID" value="KAH8009336.1"/>
    <property type="molecule type" value="Genomic_DNA"/>
</dbReference>
<evidence type="ECO:0000313" key="3">
    <source>
        <dbReference type="Proteomes" id="UP000821866"/>
    </source>
</evidence>
<organism evidence="2 3">
    <name type="scientific">Rhipicephalus microplus</name>
    <name type="common">Cattle tick</name>
    <name type="synonym">Boophilus microplus</name>
    <dbReference type="NCBI Taxonomy" id="6941"/>
    <lineage>
        <taxon>Eukaryota</taxon>
        <taxon>Metazoa</taxon>
        <taxon>Ecdysozoa</taxon>
        <taxon>Arthropoda</taxon>
        <taxon>Chelicerata</taxon>
        <taxon>Arachnida</taxon>
        <taxon>Acari</taxon>
        <taxon>Parasitiformes</taxon>
        <taxon>Ixodida</taxon>
        <taxon>Ixodoidea</taxon>
        <taxon>Ixodidae</taxon>
        <taxon>Rhipicephalinae</taxon>
        <taxon>Rhipicephalus</taxon>
        <taxon>Boophilus</taxon>
    </lineage>
</organism>
<evidence type="ECO:0000256" key="1">
    <source>
        <dbReference type="SAM" id="MobiDB-lite"/>
    </source>
</evidence>
<gene>
    <name evidence="2" type="ORF">HPB51_015659</name>
</gene>
<evidence type="ECO:0000313" key="2">
    <source>
        <dbReference type="EMBL" id="KAH8009336.1"/>
    </source>
</evidence>
<keyword evidence="3" id="KW-1185">Reference proteome</keyword>
<accession>A0A9J6D5L0</accession>
<reference evidence="2" key="2">
    <citation type="submission" date="2021-09" db="EMBL/GenBank/DDBJ databases">
        <authorList>
            <person name="Jia N."/>
            <person name="Wang J."/>
            <person name="Shi W."/>
            <person name="Du L."/>
            <person name="Sun Y."/>
            <person name="Zhan W."/>
            <person name="Jiang J."/>
            <person name="Wang Q."/>
            <person name="Zhang B."/>
            <person name="Ji P."/>
            <person name="Sakyi L.B."/>
            <person name="Cui X."/>
            <person name="Yuan T."/>
            <person name="Jiang B."/>
            <person name="Yang W."/>
            <person name="Lam T.T.-Y."/>
            <person name="Chang Q."/>
            <person name="Ding S."/>
            <person name="Wang X."/>
            <person name="Zhu J."/>
            <person name="Ruan X."/>
            <person name="Zhao L."/>
            <person name="Wei J."/>
            <person name="Que T."/>
            <person name="Du C."/>
            <person name="Cheng J."/>
            <person name="Dai P."/>
            <person name="Han X."/>
            <person name="Huang E."/>
            <person name="Gao Y."/>
            <person name="Liu J."/>
            <person name="Shao H."/>
            <person name="Ye R."/>
            <person name="Li L."/>
            <person name="Wei W."/>
            <person name="Wang X."/>
            <person name="Wang C."/>
            <person name="Huo Q."/>
            <person name="Li W."/>
            <person name="Guo W."/>
            <person name="Chen H."/>
            <person name="Chen S."/>
            <person name="Zhou L."/>
            <person name="Zhou L."/>
            <person name="Ni X."/>
            <person name="Tian J."/>
            <person name="Zhou Y."/>
            <person name="Sheng Y."/>
            <person name="Liu T."/>
            <person name="Pan Y."/>
            <person name="Xia L."/>
            <person name="Li J."/>
            <person name="Zhao F."/>
            <person name="Cao W."/>
        </authorList>
    </citation>
    <scope>NUCLEOTIDE SEQUENCE</scope>
    <source>
        <strain evidence="2">Rmic-2018</strain>
        <tissue evidence="2">Larvae</tissue>
    </source>
</reference>
<reference evidence="2" key="1">
    <citation type="journal article" date="2020" name="Cell">
        <title>Large-Scale Comparative Analyses of Tick Genomes Elucidate Their Genetic Diversity and Vector Capacities.</title>
        <authorList>
            <consortium name="Tick Genome and Microbiome Consortium (TIGMIC)"/>
            <person name="Jia N."/>
            <person name="Wang J."/>
            <person name="Shi W."/>
            <person name="Du L."/>
            <person name="Sun Y."/>
            <person name="Zhan W."/>
            <person name="Jiang J.F."/>
            <person name="Wang Q."/>
            <person name="Zhang B."/>
            <person name="Ji P."/>
            <person name="Bell-Sakyi L."/>
            <person name="Cui X.M."/>
            <person name="Yuan T.T."/>
            <person name="Jiang B.G."/>
            <person name="Yang W.F."/>
            <person name="Lam T.T."/>
            <person name="Chang Q.C."/>
            <person name="Ding S.J."/>
            <person name="Wang X.J."/>
            <person name="Zhu J.G."/>
            <person name="Ruan X.D."/>
            <person name="Zhao L."/>
            <person name="Wei J.T."/>
            <person name="Ye R.Z."/>
            <person name="Que T.C."/>
            <person name="Du C.H."/>
            <person name="Zhou Y.H."/>
            <person name="Cheng J.X."/>
            <person name="Dai P.F."/>
            <person name="Guo W.B."/>
            <person name="Han X.H."/>
            <person name="Huang E.J."/>
            <person name="Li L.F."/>
            <person name="Wei W."/>
            <person name="Gao Y.C."/>
            <person name="Liu J.Z."/>
            <person name="Shao H.Z."/>
            <person name="Wang X."/>
            <person name="Wang C.C."/>
            <person name="Yang T.C."/>
            <person name="Huo Q.B."/>
            <person name="Li W."/>
            <person name="Chen H.Y."/>
            <person name="Chen S.E."/>
            <person name="Zhou L.G."/>
            <person name="Ni X.B."/>
            <person name="Tian J.H."/>
            <person name="Sheng Y."/>
            <person name="Liu T."/>
            <person name="Pan Y.S."/>
            <person name="Xia L.Y."/>
            <person name="Li J."/>
            <person name="Zhao F."/>
            <person name="Cao W.C."/>
        </authorList>
    </citation>
    <scope>NUCLEOTIDE SEQUENCE</scope>
    <source>
        <strain evidence="2">Rmic-2018</strain>
    </source>
</reference>
<dbReference type="VEuPathDB" id="VectorBase:LOC119185336"/>
<feature type="region of interest" description="Disordered" evidence="1">
    <location>
        <begin position="89"/>
        <end position="109"/>
    </location>
</feature>
<proteinExistence type="predicted"/>
<dbReference type="Proteomes" id="UP000821866">
    <property type="component" value="Chromosome 9"/>
</dbReference>
<evidence type="ECO:0008006" key="4">
    <source>
        <dbReference type="Google" id="ProtNLM"/>
    </source>
</evidence>
<protein>
    <recommendedName>
        <fullName evidence="4">Tick transposon</fullName>
    </recommendedName>
</protein>
<comment type="caution">
    <text evidence="2">The sequence shown here is derived from an EMBL/GenBank/DDBJ whole genome shotgun (WGS) entry which is preliminary data.</text>
</comment>
<name>A0A9J6D5L0_RHIMP</name>
<dbReference type="AlphaFoldDB" id="A0A9J6D5L0"/>
<sequence>MIAASWCETGSAIVANCFRHVGFAVERAETSGSAVEACDENDLPDEEIAVAWADLQEGNVPADVDLNEFLQADSDLVVREEITDEDIIKGAQEESASSDEDEITAQPDPMLPSTSSVLDAFNIIRRCIGAQDNDEAMALLAAWESRVVPSLGKERKQAKLTDFWN</sequence>